<name>L1MCD0_9CORY</name>
<reference evidence="2 3" key="1">
    <citation type="submission" date="2012-05" db="EMBL/GenBank/DDBJ databases">
        <authorList>
            <person name="Weinstock G."/>
            <person name="Sodergren E."/>
            <person name="Lobos E.A."/>
            <person name="Fulton L."/>
            <person name="Fulton R."/>
            <person name="Courtney L."/>
            <person name="Fronick C."/>
            <person name="O'Laughlin M."/>
            <person name="Godfrey J."/>
            <person name="Wilson R.M."/>
            <person name="Miner T."/>
            <person name="Farmer C."/>
            <person name="Delehaunty K."/>
            <person name="Cordes M."/>
            <person name="Minx P."/>
            <person name="Tomlinson C."/>
            <person name="Chen J."/>
            <person name="Wollam A."/>
            <person name="Pepin K.H."/>
            <person name="Bhonagiri V."/>
            <person name="Zhang X."/>
            <person name="Suruliraj S."/>
            <person name="Warren W."/>
            <person name="Mitreva M."/>
            <person name="Mardis E.R."/>
            <person name="Wilson R.K."/>
        </authorList>
    </citation>
    <scope>NUCLEOTIDE SEQUENCE [LARGE SCALE GENOMIC DNA]</scope>
    <source>
        <strain evidence="2 3">F0235</strain>
    </source>
</reference>
<dbReference type="Proteomes" id="UP000010445">
    <property type="component" value="Unassembled WGS sequence"/>
</dbReference>
<dbReference type="PATRIC" id="fig|1035195.3.peg.2045"/>
<evidence type="ECO:0000313" key="3">
    <source>
        <dbReference type="Proteomes" id="UP000010445"/>
    </source>
</evidence>
<evidence type="ECO:0000313" key="2">
    <source>
        <dbReference type="EMBL" id="EKX88611.1"/>
    </source>
</evidence>
<sequence length="218" mass="24297">MAKHGVEKTSSGPEVSQLHETDTGTLTAAQRQAFATLLRGPFISVDKQPEIFRTVSANREVLAQQLDNLFLTLIVDDSAGVAYAKNWDTDIEGSRILMRKHPLTFMETVVLLHLRHMLVMTSPNERAVVGEEEVFEATLPYQSATGNDKAAQRKKFQAAWNKMKDRSIVRTTTTEDRFEISPVLRLIFTAEEVAAVSDSFASLLDDDDDDSGETVTHE</sequence>
<accession>L1MCD0</accession>
<organism evidence="2 3">
    <name type="scientific">Corynebacterium durum F0235</name>
    <dbReference type="NCBI Taxonomy" id="1035195"/>
    <lineage>
        <taxon>Bacteria</taxon>
        <taxon>Bacillati</taxon>
        <taxon>Actinomycetota</taxon>
        <taxon>Actinomycetes</taxon>
        <taxon>Mycobacteriales</taxon>
        <taxon>Corynebacteriaceae</taxon>
        <taxon>Corynebacterium</taxon>
    </lineage>
</organism>
<dbReference type="InterPro" id="IPR025449">
    <property type="entry name" value="JetB"/>
</dbReference>
<dbReference type="OrthoDB" id="3725402at2"/>
<protein>
    <recommendedName>
        <fullName evidence="4">DUF4194 domain-containing protein</fullName>
    </recommendedName>
</protein>
<dbReference type="HOGENOM" id="CLU_085940_2_0_11"/>
<proteinExistence type="predicted"/>
<dbReference type="eggNOG" id="ENOG502Z8JM">
    <property type="taxonomic scope" value="Bacteria"/>
</dbReference>
<dbReference type="AlphaFoldDB" id="L1MCD0"/>
<dbReference type="EMBL" id="AMEM01000037">
    <property type="protein sequence ID" value="EKX88611.1"/>
    <property type="molecule type" value="Genomic_DNA"/>
</dbReference>
<gene>
    <name evidence="2" type="ORF">HMPREF9997_02285</name>
</gene>
<keyword evidence="3" id="KW-1185">Reference proteome</keyword>
<evidence type="ECO:0008006" key="4">
    <source>
        <dbReference type="Google" id="ProtNLM"/>
    </source>
</evidence>
<evidence type="ECO:0000256" key="1">
    <source>
        <dbReference type="SAM" id="MobiDB-lite"/>
    </source>
</evidence>
<dbReference type="Pfam" id="PF13835">
    <property type="entry name" value="DUF4194"/>
    <property type="match status" value="1"/>
</dbReference>
<dbReference type="STRING" id="1035195.HMPREF9997_02285"/>
<dbReference type="RefSeq" id="WP_006061706.1">
    <property type="nucleotide sequence ID" value="NZ_KB290820.1"/>
</dbReference>
<feature type="region of interest" description="Disordered" evidence="1">
    <location>
        <begin position="1"/>
        <end position="20"/>
    </location>
</feature>
<comment type="caution">
    <text evidence="2">The sequence shown here is derived from an EMBL/GenBank/DDBJ whole genome shotgun (WGS) entry which is preliminary data.</text>
</comment>